<reference evidence="1 2" key="1">
    <citation type="journal article" date="2016" name="Front. Microbiol.">
        <title>Comparative Genomic Analysis Reveals a Diverse Repertoire of Genes Involved in Prokaryote-Eukaryote Interactions within the Pseudovibrio Genus.</title>
        <authorList>
            <person name="Romano S."/>
            <person name="Fernandez-Guerra A."/>
            <person name="Reen F.J."/>
            <person name="Glockner F.O."/>
            <person name="Crowley S.P."/>
            <person name="O'Sullivan O."/>
            <person name="Cotter P.D."/>
            <person name="Adams C."/>
            <person name="Dobson A.D."/>
            <person name="O'Gara F."/>
        </authorList>
    </citation>
    <scope>NUCLEOTIDE SEQUENCE [LARGE SCALE GENOMIC DNA]</scope>
    <source>
        <strain evidence="1 2">Ad2</strain>
    </source>
</reference>
<comment type="caution">
    <text evidence="1">The sequence shown here is derived from an EMBL/GenBank/DDBJ whole genome shotgun (WGS) entry which is preliminary data.</text>
</comment>
<proteinExistence type="predicted"/>
<evidence type="ECO:0000313" key="1">
    <source>
        <dbReference type="EMBL" id="KZL21143.1"/>
    </source>
</evidence>
<accession>A0A161XGX4</accession>
<sequence length="126" mass="14272">MKSIEDIEKLEKTIGQLKAVHGEMSLLSKKSQNDAVNKFKLGMINKVIASANDVLGSDYRPFEDFEAFDTDELPSNSDVVFVIAQYLEEIERFRTDNVVNHDYKWVYLIEGNPSEILADAKTRGKG</sequence>
<dbReference type="PATRIC" id="fig|989403.3.peg.452"/>
<dbReference type="EMBL" id="LMCB01000004">
    <property type="protein sequence ID" value="KZL21143.1"/>
    <property type="molecule type" value="Genomic_DNA"/>
</dbReference>
<name>A0A161XGX4_9HYPH</name>
<dbReference type="AlphaFoldDB" id="A0A161XGX4"/>
<evidence type="ECO:0000313" key="2">
    <source>
        <dbReference type="Proteomes" id="UP000076577"/>
    </source>
</evidence>
<dbReference type="STRING" id="989403.SAMN05421798_10531"/>
<dbReference type="OrthoDB" id="8564023at2"/>
<dbReference type="RefSeq" id="WP_139201386.1">
    <property type="nucleotide sequence ID" value="NZ_FOFM01000005.1"/>
</dbReference>
<organism evidence="1 2">
    <name type="scientific">Pseudovibrio axinellae</name>
    <dbReference type="NCBI Taxonomy" id="989403"/>
    <lineage>
        <taxon>Bacteria</taxon>
        <taxon>Pseudomonadati</taxon>
        <taxon>Pseudomonadota</taxon>
        <taxon>Alphaproteobacteria</taxon>
        <taxon>Hyphomicrobiales</taxon>
        <taxon>Stappiaceae</taxon>
        <taxon>Pseudovibrio</taxon>
    </lineage>
</organism>
<keyword evidence="2" id="KW-1185">Reference proteome</keyword>
<protein>
    <submittedName>
        <fullName evidence="1">Uncharacterized protein</fullName>
    </submittedName>
</protein>
<dbReference type="Proteomes" id="UP000076577">
    <property type="component" value="Unassembled WGS sequence"/>
</dbReference>
<gene>
    <name evidence="1" type="ORF">PsAD2_00427</name>
</gene>